<evidence type="ECO:0000313" key="2">
    <source>
        <dbReference type="Proteomes" id="UP000007259"/>
    </source>
</evidence>
<organism evidence="1 2">
    <name type="scientific">Leishmania mexicana (strain MHOM/GT/2001/U1103)</name>
    <dbReference type="NCBI Taxonomy" id="929439"/>
    <lineage>
        <taxon>Eukaryota</taxon>
        <taxon>Discoba</taxon>
        <taxon>Euglenozoa</taxon>
        <taxon>Kinetoplastea</taxon>
        <taxon>Metakinetoplastina</taxon>
        <taxon>Trypanosomatida</taxon>
        <taxon>Trypanosomatidae</taxon>
        <taxon>Leishmaniinae</taxon>
        <taxon>Leishmania</taxon>
    </lineage>
</organism>
<keyword evidence="2" id="KW-1185">Reference proteome</keyword>
<sequence>MSSQQQDGFEKSREKAKEYLSKDAMKELRASLDPSATRARHGLLPKDFQTTDEEHERRVNDYIQNHSTWRKDVYVLRSYEYWKLRADYYPYIHRSDEKDNFFLRGITCHPRLSDYPMCKAVIRDYFVCRDKNPVLQIFNACAPLKEQFCACINEVFLKNHERGDKKFNAHRDEFFEAQRSKRFAKLVTHVEESMEAKTKLQD</sequence>
<dbReference type="PhylomeDB" id="E9AQ66"/>
<dbReference type="AlphaFoldDB" id="E9AQ66"/>
<name>E9AQ66_LEIMU</name>
<dbReference type="KEGG" id="lmi:LMXM_15_0680"/>
<dbReference type="EMBL" id="FR799568">
    <property type="protein sequence ID" value="CBZ25085.1"/>
    <property type="molecule type" value="Genomic_DNA"/>
</dbReference>
<accession>E9AQ66</accession>
<dbReference type="OMA" id="LSDYPMC"/>
<dbReference type="RefSeq" id="XP_003873593.1">
    <property type="nucleotide sequence ID" value="XM_003873544.1"/>
</dbReference>
<dbReference type="GeneID" id="13449830"/>
<dbReference type="Proteomes" id="UP000007259">
    <property type="component" value="Chromosome 15"/>
</dbReference>
<dbReference type="VEuPathDB" id="TriTrypDB:LmxM.15.0680"/>
<protein>
    <submittedName>
        <fullName evidence="1">Uncharacterized protein</fullName>
    </submittedName>
</protein>
<evidence type="ECO:0000313" key="1">
    <source>
        <dbReference type="EMBL" id="CBZ25085.1"/>
    </source>
</evidence>
<gene>
    <name evidence="1" type="ORF">LMXM_15_0680</name>
</gene>
<proteinExistence type="predicted"/>
<dbReference type="OrthoDB" id="277414at2759"/>
<reference evidence="1 2" key="1">
    <citation type="journal article" date="2011" name="Genome Res.">
        <title>Chromosome and gene copy number variation allow major structural change between species and strains of Leishmania.</title>
        <authorList>
            <person name="Rogers M.B."/>
            <person name="Hilley J.D."/>
            <person name="Dickens N.J."/>
            <person name="Wilkes J."/>
            <person name="Bates P.A."/>
            <person name="Depledge D.P."/>
            <person name="Harris D."/>
            <person name="Her Y."/>
            <person name="Herzyk P."/>
            <person name="Imamura H."/>
            <person name="Otto T.D."/>
            <person name="Sanders M."/>
            <person name="Seeger K."/>
            <person name="Dujardin J.C."/>
            <person name="Berriman M."/>
            <person name="Smith D.F."/>
            <person name="Hertz-Fowler C."/>
            <person name="Mottram J.C."/>
        </authorList>
    </citation>
    <scope>NUCLEOTIDE SEQUENCE [LARGE SCALE GENOMIC DNA]</scope>
    <source>
        <strain evidence="1 2">MHOM/GT/2001/U1103</strain>
    </source>
</reference>